<dbReference type="Gene3D" id="3.20.20.100">
    <property type="entry name" value="NADP-dependent oxidoreductase domain"/>
    <property type="match status" value="1"/>
</dbReference>
<evidence type="ECO:0000256" key="1">
    <source>
        <dbReference type="ARBA" id="ARBA00007905"/>
    </source>
</evidence>
<dbReference type="PIRSF" id="PIRSF000097">
    <property type="entry name" value="AKR"/>
    <property type="match status" value="1"/>
</dbReference>
<dbReference type="InterPro" id="IPR044494">
    <property type="entry name" value="AKR3C2/3"/>
</dbReference>
<proteinExistence type="inferred from homology"/>
<dbReference type="AlphaFoldDB" id="A0A5E8BWA1"/>
<dbReference type="PROSITE" id="PS00062">
    <property type="entry name" value="ALDOKETO_REDUCTASE_2"/>
    <property type="match status" value="1"/>
</dbReference>
<dbReference type="OrthoDB" id="416253at2759"/>
<dbReference type="RefSeq" id="XP_031854934.1">
    <property type="nucleotide sequence ID" value="XM_031999043.1"/>
</dbReference>
<dbReference type="Proteomes" id="UP000398389">
    <property type="component" value="Unassembled WGS sequence"/>
</dbReference>
<dbReference type="PANTHER" id="PTHR43827:SF3">
    <property type="entry name" value="NADP-DEPENDENT OXIDOREDUCTASE DOMAIN-CONTAINING PROTEIN"/>
    <property type="match status" value="1"/>
</dbReference>
<dbReference type="GO" id="GO:0016652">
    <property type="term" value="F:oxidoreductase activity, acting on NAD(P)H as acceptor"/>
    <property type="evidence" value="ECO:0007669"/>
    <property type="project" value="InterPro"/>
</dbReference>
<keyword evidence="3" id="KW-0560">Oxidoreductase</keyword>
<evidence type="ECO:0000256" key="3">
    <source>
        <dbReference type="ARBA" id="ARBA00023002"/>
    </source>
</evidence>
<name>A0A5E8BWA1_9ASCO</name>
<evidence type="ECO:0000256" key="6">
    <source>
        <dbReference type="PIRSR" id="PIRSR000097-3"/>
    </source>
</evidence>
<gene>
    <name evidence="8" type="ORF">SAPINGB_P004328</name>
</gene>
<dbReference type="SUPFAM" id="SSF51430">
    <property type="entry name" value="NAD(P)-linked oxidoreductase"/>
    <property type="match status" value="1"/>
</dbReference>
<dbReference type="PRINTS" id="PR00069">
    <property type="entry name" value="ALDKETRDTASE"/>
</dbReference>
<dbReference type="PANTHER" id="PTHR43827">
    <property type="entry name" value="2,5-DIKETO-D-GLUCONIC ACID REDUCTASE"/>
    <property type="match status" value="1"/>
</dbReference>
<dbReference type="GeneID" id="43583143"/>
<protein>
    <recommendedName>
        <fullName evidence="7">NADP-dependent oxidoreductase domain-containing protein</fullName>
    </recommendedName>
</protein>
<dbReference type="InterPro" id="IPR036812">
    <property type="entry name" value="NAD(P)_OxRdtase_dom_sf"/>
</dbReference>
<dbReference type="InterPro" id="IPR018170">
    <property type="entry name" value="Aldo/ket_reductase_CS"/>
</dbReference>
<feature type="domain" description="NADP-dependent oxidoreductase" evidence="7">
    <location>
        <begin position="24"/>
        <end position="277"/>
    </location>
</feature>
<dbReference type="Pfam" id="PF00248">
    <property type="entry name" value="Aldo_ket_red"/>
    <property type="match status" value="1"/>
</dbReference>
<dbReference type="EMBL" id="CABVLU010000003">
    <property type="protein sequence ID" value="VVT54919.1"/>
    <property type="molecule type" value="Genomic_DNA"/>
</dbReference>
<dbReference type="InterPro" id="IPR020471">
    <property type="entry name" value="AKR"/>
</dbReference>
<feature type="binding site" evidence="5">
    <location>
        <position position="116"/>
    </location>
    <ligand>
        <name>substrate</name>
    </ligand>
</feature>
<sequence length="299" mass="33326">MSPSIPTFKLNNGITIPAVGYGTGTKWFKSSNLDELDEKVVDAVALAISNGYTHIDTAEVYNTEGEVAAAIKKAGVPREKLYITTKVLPKIGNPEAALADSLKKLGIDYIDLYLIHAPFVTEEKHGISLEDAWAKLEKFQEEGKVKTIGVSNFAIADLERILKVAKIKPAVNQIEYNAYLQNQTPGIVKFSQDHGILVEAYSPLGPVIAKDEKAPLKPVLEKIATKYKKTPAQVELRWTYQNGVLPITTSADSGRQTQSLEIFDFELTDDEVQEIRDVGLTYTFRQYWKPEYGKYENKL</sequence>
<reference evidence="8 9" key="1">
    <citation type="submission" date="2019-09" db="EMBL/GenBank/DDBJ databases">
        <authorList>
            <person name="Brejova B."/>
        </authorList>
    </citation>
    <scope>NUCLEOTIDE SEQUENCE [LARGE SCALE GENOMIC DNA]</scope>
</reference>
<evidence type="ECO:0000256" key="4">
    <source>
        <dbReference type="PIRSR" id="PIRSR000097-1"/>
    </source>
</evidence>
<accession>A0A5E8BWA1</accession>
<organism evidence="8 9">
    <name type="scientific">Magnusiomyces paraingens</name>
    <dbReference type="NCBI Taxonomy" id="2606893"/>
    <lineage>
        <taxon>Eukaryota</taxon>
        <taxon>Fungi</taxon>
        <taxon>Dikarya</taxon>
        <taxon>Ascomycota</taxon>
        <taxon>Saccharomycotina</taxon>
        <taxon>Dipodascomycetes</taxon>
        <taxon>Dipodascales</taxon>
        <taxon>Dipodascaceae</taxon>
        <taxon>Magnusiomyces</taxon>
    </lineage>
</organism>
<keyword evidence="9" id="KW-1185">Reference proteome</keyword>
<dbReference type="FunFam" id="3.20.20.100:FF:000002">
    <property type="entry name" value="2,5-diketo-D-gluconic acid reductase A"/>
    <property type="match status" value="1"/>
</dbReference>
<evidence type="ECO:0000313" key="9">
    <source>
        <dbReference type="Proteomes" id="UP000398389"/>
    </source>
</evidence>
<evidence type="ECO:0000256" key="2">
    <source>
        <dbReference type="ARBA" id="ARBA00022857"/>
    </source>
</evidence>
<dbReference type="CDD" id="cd19120">
    <property type="entry name" value="AKR_AKR3C2-3"/>
    <property type="match status" value="1"/>
</dbReference>
<feature type="active site" description="Proton donor" evidence="4">
    <location>
        <position position="61"/>
    </location>
</feature>
<feature type="site" description="Lowers pKa of active site Tyr" evidence="6">
    <location>
        <position position="86"/>
    </location>
</feature>
<keyword evidence="2" id="KW-0521">NADP</keyword>
<dbReference type="InterPro" id="IPR023210">
    <property type="entry name" value="NADP_OxRdtase_dom"/>
</dbReference>
<evidence type="ECO:0000313" key="8">
    <source>
        <dbReference type="EMBL" id="VVT54919.1"/>
    </source>
</evidence>
<comment type="similarity">
    <text evidence="1">Belongs to the aldo/keto reductase family.</text>
</comment>
<evidence type="ECO:0000256" key="5">
    <source>
        <dbReference type="PIRSR" id="PIRSR000097-2"/>
    </source>
</evidence>
<evidence type="ECO:0000259" key="7">
    <source>
        <dbReference type="Pfam" id="PF00248"/>
    </source>
</evidence>
<dbReference type="GO" id="GO:0016616">
    <property type="term" value="F:oxidoreductase activity, acting on the CH-OH group of donors, NAD or NADP as acceptor"/>
    <property type="evidence" value="ECO:0007669"/>
    <property type="project" value="UniProtKB-ARBA"/>
</dbReference>